<dbReference type="Pfam" id="PF05621">
    <property type="entry name" value="TniB"/>
    <property type="match status" value="1"/>
</dbReference>
<dbReference type="OrthoDB" id="5288220at2"/>
<dbReference type="InterPro" id="IPR027417">
    <property type="entry name" value="P-loop_NTPase"/>
</dbReference>
<accession>A0A4V2JEA2</accession>
<proteinExistence type="predicted"/>
<gene>
    <name evidence="2" type="ORF">EYR15_06450</name>
</gene>
<comment type="caution">
    <text evidence="2">The sequence shown here is derived from an EMBL/GenBank/DDBJ whole genome shotgun (WGS) entry which is preliminary data.</text>
</comment>
<sequence length="333" mass="36172">MIAADALLSTAAANVVNSYVPVTERDKKLASEVDRLVQIALSRTESHGGTPPREAPGLLVVGASGAGKTTAIHHILGRHPRLKNFGVEGELCPMISFDAPAPTTLLQLGRELLRATGYPIMNDPKRHIVWEMVRDRLRLTGVVAIHIDEFHNVTRTANSIERDQILATLKSLLNDRHWPVALLLSGLPEVVDFVNADPQVARRMRAISFSRLVAPVDVPFVGKIVVKLTSKATCPCPGGFSEEIAPRLIHAADGSLGILVEIIVEAIGHALRRAEPLCIQHFEDAYALRTACSRSVNPFAAEEWETIEVTRLLATTPQKEPAPGKPPRGGRKA</sequence>
<keyword evidence="3" id="KW-1185">Reference proteome</keyword>
<reference evidence="2 3" key="1">
    <citation type="submission" date="2019-02" db="EMBL/GenBank/DDBJ databases">
        <title>Hansschlegelia quercus sp. nov., a novel methylotrophic bacterium from buds of oak (Quercus robur L.).</title>
        <authorList>
            <person name="Agafonova N.V."/>
            <person name="Kaparullina E.N."/>
            <person name="Grouzdev D.S."/>
            <person name="Doronina N.V."/>
        </authorList>
    </citation>
    <scope>NUCLEOTIDE SEQUENCE [LARGE SCALE GENOMIC DNA]</scope>
    <source>
        <strain evidence="2 3">Dub</strain>
    </source>
</reference>
<organism evidence="2 3">
    <name type="scientific">Hansschlegelia quercus</name>
    <dbReference type="NCBI Taxonomy" id="2528245"/>
    <lineage>
        <taxon>Bacteria</taxon>
        <taxon>Pseudomonadati</taxon>
        <taxon>Pseudomonadota</taxon>
        <taxon>Alphaproteobacteria</taxon>
        <taxon>Hyphomicrobiales</taxon>
        <taxon>Methylopilaceae</taxon>
        <taxon>Hansschlegelia</taxon>
    </lineage>
</organism>
<protein>
    <recommendedName>
        <fullName evidence="4">AAA+ ATPase domain-containing protein</fullName>
    </recommendedName>
</protein>
<dbReference type="Proteomes" id="UP000291613">
    <property type="component" value="Unassembled WGS sequence"/>
</dbReference>
<name>A0A4V2JEA2_9HYPH</name>
<evidence type="ECO:0008006" key="4">
    <source>
        <dbReference type="Google" id="ProtNLM"/>
    </source>
</evidence>
<dbReference type="EMBL" id="SIUB01000002">
    <property type="protein sequence ID" value="TBN54466.1"/>
    <property type="molecule type" value="Genomic_DNA"/>
</dbReference>
<evidence type="ECO:0000313" key="2">
    <source>
        <dbReference type="EMBL" id="TBN54466.1"/>
    </source>
</evidence>
<evidence type="ECO:0000256" key="1">
    <source>
        <dbReference type="SAM" id="MobiDB-lite"/>
    </source>
</evidence>
<dbReference type="SUPFAM" id="SSF52540">
    <property type="entry name" value="P-loop containing nucleoside triphosphate hydrolases"/>
    <property type="match status" value="1"/>
</dbReference>
<feature type="region of interest" description="Disordered" evidence="1">
    <location>
        <begin position="314"/>
        <end position="333"/>
    </location>
</feature>
<dbReference type="Gene3D" id="3.40.50.300">
    <property type="entry name" value="P-loop containing nucleotide triphosphate hydrolases"/>
    <property type="match status" value="1"/>
</dbReference>
<dbReference type="InterPro" id="IPR008868">
    <property type="entry name" value="TniB"/>
</dbReference>
<evidence type="ECO:0000313" key="3">
    <source>
        <dbReference type="Proteomes" id="UP000291613"/>
    </source>
</evidence>
<dbReference type="RefSeq" id="WP_131002205.1">
    <property type="nucleotide sequence ID" value="NZ_JBHSZR010000005.1"/>
</dbReference>
<dbReference type="AlphaFoldDB" id="A0A4V2JEA2"/>